<reference evidence="2" key="1">
    <citation type="submission" date="2016-02" db="EMBL/GenBank/DDBJ databases">
        <authorList>
            <person name="Sanders J.G."/>
            <person name="Lin J.Y."/>
            <person name="Wertz J.T."/>
            <person name="Russell J.A."/>
            <person name="Moreau C.S."/>
            <person name="Powell S."/>
        </authorList>
    </citation>
    <scope>NUCLEOTIDE SEQUENCE [LARGE SCALE GENOMIC DNA]</scope>
    <source>
        <strain evidence="2">CAG34</strain>
    </source>
</reference>
<comment type="caution">
    <text evidence="1">The sequence shown here is derived from an EMBL/GenBank/DDBJ whole genome shotgun (WGS) entry which is preliminary data.</text>
</comment>
<dbReference type="EMBL" id="LSZQ01000041">
    <property type="protein sequence ID" value="KXU35883.1"/>
    <property type="molecule type" value="Genomic_DNA"/>
</dbReference>
<sequence>MTKDSLAALDALLIEEEAVILDLRKTRLARRLAAKRRSLLTHIRDVARSGDLRLMVLTELAILKGDLLRYANSSEMARSLRRAIEELGAVLRHLNLITDPAKYSLIDQGHSLAKKRENGLPLDDARLALGSHLTRLRNMDRARLEEEEKEIIDTRKALVAAALNGYVERQVRVLGASAEVPSAAG</sequence>
<organism evidence="1 2">
    <name type="scientific">Cephaloticoccus primus</name>
    <dbReference type="NCBI Taxonomy" id="1548207"/>
    <lineage>
        <taxon>Bacteria</taxon>
        <taxon>Pseudomonadati</taxon>
        <taxon>Verrucomicrobiota</taxon>
        <taxon>Opitutia</taxon>
        <taxon>Opitutales</taxon>
        <taxon>Opitutaceae</taxon>
        <taxon>Cephaloticoccus</taxon>
    </lineage>
</organism>
<proteinExistence type="predicted"/>
<dbReference type="Proteomes" id="UP000070058">
    <property type="component" value="Unassembled WGS sequence"/>
</dbReference>
<name>A0A139SMQ6_9BACT</name>
<dbReference type="RefSeq" id="WP_068629849.1">
    <property type="nucleotide sequence ID" value="NZ_LSZQ01000041.1"/>
</dbReference>
<dbReference type="STRING" id="1548207.AXK11_04940"/>
<dbReference type="AlphaFoldDB" id="A0A139SMQ6"/>
<protein>
    <submittedName>
        <fullName evidence="1">Uncharacterized protein</fullName>
    </submittedName>
</protein>
<gene>
    <name evidence="1" type="ORF">AXK11_04940</name>
</gene>
<dbReference type="OrthoDB" id="7923564at2"/>
<accession>A0A139SMQ6</accession>
<keyword evidence="2" id="KW-1185">Reference proteome</keyword>
<evidence type="ECO:0000313" key="2">
    <source>
        <dbReference type="Proteomes" id="UP000070058"/>
    </source>
</evidence>
<evidence type="ECO:0000313" key="1">
    <source>
        <dbReference type="EMBL" id="KXU35883.1"/>
    </source>
</evidence>